<name>A0A2U8UPL4_9CAUD</name>
<reference evidence="2" key="1">
    <citation type="submission" date="2018-04" db="EMBL/GenBank/DDBJ databases">
        <authorList>
            <person name="Go L.Y."/>
            <person name="Mitchell J.A."/>
        </authorList>
    </citation>
    <scope>NUCLEOTIDE SEQUENCE [LARGE SCALE GENOMIC DNA]</scope>
</reference>
<proteinExistence type="predicted"/>
<gene>
    <name evidence="1" type="primary">77</name>
    <name evidence="1" type="ORF">SEA_PHRANKREYNOLDS_77</name>
</gene>
<protein>
    <submittedName>
        <fullName evidence="1">Uncharacterized protein</fullName>
    </submittedName>
</protein>
<dbReference type="Proteomes" id="UP000246571">
    <property type="component" value="Segment"/>
</dbReference>
<evidence type="ECO:0000313" key="1">
    <source>
        <dbReference type="EMBL" id="AWN05659.1"/>
    </source>
</evidence>
<accession>A0A2U8UPL4</accession>
<evidence type="ECO:0000313" key="2">
    <source>
        <dbReference type="Proteomes" id="UP000246571"/>
    </source>
</evidence>
<sequence>MTPTSPKPKNPAERPGGVFRCARSCRRGGLDNTDFYGIVVHMNANTAAAAAAKLELVKVEDHEGTGECPACGRTGLRWICVMNDGSRAGVECAKKLLGYRPAPKHYNWVPEFTAVAEYVEAGQTFVLWQHNTSGQTRETRNGILVAVGGARAAWQRRGWIA</sequence>
<dbReference type="EMBL" id="MH155874">
    <property type="protein sequence ID" value="AWN05659.1"/>
    <property type="molecule type" value="Genomic_DNA"/>
</dbReference>
<organism evidence="1 2">
    <name type="scientific">Mycobacterium phage PhrankReynolds</name>
    <dbReference type="NCBI Taxonomy" id="2182401"/>
    <lineage>
        <taxon>Viruses</taxon>
        <taxon>Duplodnaviria</taxon>
        <taxon>Heunggongvirae</taxon>
        <taxon>Uroviricota</taxon>
        <taxon>Caudoviricetes</taxon>
        <taxon>Bclasvirinae</taxon>
        <taxon>Pegunavirus</taxon>
        <taxon>Pegunavirus oline</taxon>
    </lineage>
</organism>